<dbReference type="GeneID" id="38136600"/>
<gene>
    <name evidence="1" type="ORF">BDQ94DRAFT_154060</name>
</gene>
<proteinExistence type="predicted"/>
<name>A0A3F3PKH8_9EURO</name>
<keyword evidence="2" id="KW-1185">Reference proteome</keyword>
<protein>
    <submittedName>
        <fullName evidence="1">Uncharacterized protein</fullName>
    </submittedName>
</protein>
<evidence type="ECO:0000313" key="2">
    <source>
        <dbReference type="Proteomes" id="UP000253729"/>
    </source>
</evidence>
<sequence length="62" mass="6819">MINPITITITILSRHTCSWTTVLRAGKTEKRQCMQCAPALAPAVEVVITLIAISIGHHLHEE</sequence>
<dbReference type="EMBL" id="KZ852092">
    <property type="protein sequence ID" value="RDH27377.1"/>
    <property type="molecule type" value="Genomic_DNA"/>
</dbReference>
<organism evidence="1 2">
    <name type="scientific">Aspergillus welwitschiae</name>
    <dbReference type="NCBI Taxonomy" id="1341132"/>
    <lineage>
        <taxon>Eukaryota</taxon>
        <taxon>Fungi</taxon>
        <taxon>Dikarya</taxon>
        <taxon>Ascomycota</taxon>
        <taxon>Pezizomycotina</taxon>
        <taxon>Eurotiomycetes</taxon>
        <taxon>Eurotiomycetidae</taxon>
        <taxon>Eurotiales</taxon>
        <taxon>Aspergillaceae</taxon>
        <taxon>Aspergillus</taxon>
        <taxon>Aspergillus subgen. Circumdati</taxon>
    </lineage>
</organism>
<evidence type="ECO:0000313" key="1">
    <source>
        <dbReference type="EMBL" id="RDH27377.1"/>
    </source>
</evidence>
<accession>A0A3F3PKH8</accession>
<dbReference type="AlphaFoldDB" id="A0A3F3PKH8"/>
<reference evidence="1 2" key="1">
    <citation type="submission" date="2018-07" db="EMBL/GenBank/DDBJ databases">
        <title>The genomes of Aspergillus section Nigri reveals drivers in fungal speciation.</title>
        <authorList>
            <consortium name="DOE Joint Genome Institute"/>
            <person name="Vesth T.C."/>
            <person name="Nybo J."/>
            <person name="Theobald S."/>
            <person name="Brandl J."/>
            <person name="Frisvad J.C."/>
            <person name="Nielsen K.F."/>
            <person name="Lyhne E.K."/>
            <person name="Kogle M.E."/>
            <person name="Kuo A."/>
            <person name="Riley R."/>
            <person name="Clum A."/>
            <person name="Nolan M."/>
            <person name="Lipzen A."/>
            <person name="Salamov A."/>
            <person name="Henrissat B."/>
            <person name="Wiebenga A."/>
            <person name="De vries R.P."/>
            <person name="Grigoriev I.V."/>
            <person name="Mortensen U.H."/>
            <person name="Andersen M.R."/>
            <person name="Baker S.E."/>
        </authorList>
    </citation>
    <scope>NUCLEOTIDE SEQUENCE [LARGE SCALE GENOMIC DNA]</scope>
    <source>
        <strain evidence="1 2">CBS 139.54b</strain>
    </source>
</reference>
<dbReference type="RefSeq" id="XP_026620399.1">
    <property type="nucleotide sequence ID" value="XM_026768244.1"/>
</dbReference>
<dbReference type="Proteomes" id="UP000253729">
    <property type="component" value="Unassembled WGS sequence"/>
</dbReference>